<evidence type="ECO:0000313" key="1">
    <source>
        <dbReference type="EMBL" id="MBC5724648.1"/>
    </source>
</evidence>
<dbReference type="SUPFAM" id="SSF53335">
    <property type="entry name" value="S-adenosyl-L-methionine-dependent methyltransferases"/>
    <property type="match status" value="1"/>
</dbReference>
<gene>
    <name evidence="1" type="ORF">H8S45_04130</name>
</gene>
<dbReference type="GO" id="GO:0032259">
    <property type="term" value="P:methylation"/>
    <property type="evidence" value="ECO:0007669"/>
    <property type="project" value="UniProtKB-KW"/>
</dbReference>
<proteinExistence type="predicted"/>
<comment type="caution">
    <text evidence="1">The sequence shown here is derived from an EMBL/GenBank/DDBJ whole genome shotgun (WGS) entry which is preliminary data.</text>
</comment>
<dbReference type="PANTHER" id="PTHR35276:SF1">
    <property type="entry name" value="TRNA (MNM(5)S(2)U34)-METHYLTRANSFERASE, CHLOROPLASTIC"/>
    <property type="match status" value="1"/>
</dbReference>
<dbReference type="PANTHER" id="PTHR35276">
    <property type="entry name" value="S-ADENOSYL-L-METHIONINE-DEPENDENT METHYLTRANSFERASES SUPERFAMILY PROTEIN"/>
    <property type="match status" value="1"/>
</dbReference>
<dbReference type="Pfam" id="PF06962">
    <property type="entry name" value="rRNA_methylase"/>
    <property type="match status" value="1"/>
</dbReference>
<dbReference type="AlphaFoldDB" id="A0A923RV80"/>
<reference evidence="1" key="1">
    <citation type="submission" date="2020-08" db="EMBL/GenBank/DDBJ databases">
        <title>Genome public.</title>
        <authorList>
            <person name="Liu C."/>
            <person name="Sun Q."/>
        </authorList>
    </citation>
    <scope>NUCLEOTIDE SEQUENCE</scope>
    <source>
        <strain evidence="1">NSJ-28</strain>
    </source>
</reference>
<keyword evidence="1" id="KW-0489">Methyltransferase</keyword>
<sequence length="182" mass="19809">MNTLDVVHDFLRRQVKPGAVCIDATAGKGRDTALLCRLAGKNGRVIAFDIQEAAVEQTRALLAEQGLTAEVVQDSHAHMARYAAPGTVDCIVFNFGRLPGGDAKIFTTAASSLPAIDAGLTLLRQGGVMALALYYGKENGYEEKNAILSHLKSINDRLFTVLACDWLNRRNDPPLPIFIWKE</sequence>
<dbReference type="Proteomes" id="UP000606499">
    <property type="component" value="Unassembled WGS sequence"/>
</dbReference>
<keyword evidence="1" id="KW-0808">Transferase</keyword>
<keyword evidence="2" id="KW-1185">Reference proteome</keyword>
<dbReference type="GO" id="GO:0008168">
    <property type="term" value="F:methyltransferase activity"/>
    <property type="evidence" value="ECO:0007669"/>
    <property type="project" value="UniProtKB-KW"/>
</dbReference>
<protein>
    <submittedName>
        <fullName evidence="1">Methyltransferase domain-containing protein</fullName>
    </submittedName>
</protein>
<accession>A0A923RV80</accession>
<dbReference type="RefSeq" id="WP_054326825.1">
    <property type="nucleotide sequence ID" value="NZ_JACOPL010000003.1"/>
</dbReference>
<evidence type="ECO:0000313" key="2">
    <source>
        <dbReference type="Proteomes" id="UP000606499"/>
    </source>
</evidence>
<organism evidence="1 2">
    <name type="scientific">Agathobaculum faecis</name>
    <dbReference type="NCBI Taxonomy" id="2763013"/>
    <lineage>
        <taxon>Bacteria</taxon>
        <taxon>Bacillati</taxon>
        <taxon>Bacillota</taxon>
        <taxon>Clostridia</taxon>
        <taxon>Eubacteriales</taxon>
        <taxon>Butyricicoccaceae</taxon>
        <taxon>Agathobaculum</taxon>
    </lineage>
</organism>
<name>A0A923RV80_9FIRM</name>
<dbReference type="Gene3D" id="3.40.50.150">
    <property type="entry name" value="Vaccinia Virus protein VP39"/>
    <property type="match status" value="1"/>
</dbReference>
<dbReference type="EMBL" id="JACOPL010000003">
    <property type="protein sequence ID" value="MBC5724648.1"/>
    <property type="molecule type" value="Genomic_DNA"/>
</dbReference>
<dbReference type="InterPro" id="IPR010719">
    <property type="entry name" value="MnmM_MeTrfase"/>
</dbReference>
<dbReference type="InterPro" id="IPR029063">
    <property type="entry name" value="SAM-dependent_MTases_sf"/>
</dbReference>
<dbReference type="CDD" id="cd02440">
    <property type="entry name" value="AdoMet_MTases"/>
    <property type="match status" value="1"/>
</dbReference>